<dbReference type="EMBL" id="UGNP01000001">
    <property type="protein sequence ID" value="STX10499.1"/>
    <property type="molecule type" value="Genomic_DNA"/>
</dbReference>
<sequence length="284" mass="32187">MKKKLWRKVVSILGVITIGSGAMYYYLVLPNKPKAAEQTTFQYGPQSKQNLEVYKPSIKKGDQTPVILYVHGGSWMAGDKENVADKPKFFNDMGYTFISVNYRLAPKANYRDMGEDIAAALKWVKDYADEYQFDAEKITLMGHSAGGHLVTLIASDESYLEKENLELKDIHSIIEIEGPLNIPQFVQENKMYKTVFSRNKEKWKLASPSHYIQNKKMPPMLFITRPDESTTSFMNEVESAGNEVELFSASTLSHTDLTKLIGTTKQVEAQQLTGKVASFLKKYN</sequence>
<dbReference type="PANTHER" id="PTHR48081">
    <property type="entry name" value="AB HYDROLASE SUPERFAMILY PROTEIN C4A8.06C"/>
    <property type="match status" value="1"/>
</dbReference>
<keyword evidence="2" id="KW-0472">Membrane</keyword>
<dbReference type="InterPro" id="IPR049492">
    <property type="entry name" value="BD-FAE-like_dom"/>
</dbReference>
<keyword evidence="1 4" id="KW-0378">Hydrolase</keyword>
<keyword evidence="7" id="KW-1185">Reference proteome</keyword>
<evidence type="ECO:0000259" key="3">
    <source>
        <dbReference type="Pfam" id="PF20434"/>
    </source>
</evidence>
<reference evidence="5 7" key="2">
    <citation type="submission" date="2019-03" db="EMBL/GenBank/DDBJ databases">
        <title>Genomic Encyclopedia of Type Strains, Phase IV (KMG-IV): sequencing the most valuable type-strain genomes for metagenomic binning, comparative biology and taxonomic classification.</title>
        <authorList>
            <person name="Goeker M."/>
        </authorList>
    </citation>
    <scope>NUCLEOTIDE SEQUENCE [LARGE SCALE GENOMIC DNA]</scope>
    <source>
        <strain evidence="5 7">DSM 20580</strain>
    </source>
</reference>
<evidence type="ECO:0000313" key="7">
    <source>
        <dbReference type="Proteomes" id="UP000294641"/>
    </source>
</evidence>
<evidence type="ECO:0000313" key="5">
    <source>
        <dbReference type="EMBL" id="TDR42664.1"/>
    </source>
</evidence>
<keyword evidence="2" id="KW-0812">Transmembrane</keyword>
<evidence type="ECO:0000313" key="6">
    <source>
        <dbReference type="Proteomes" id="UP000254330"/>
    </source>
</evidence>
<dbReference type="GO" id="GO:0016787">
    <property type="term" value="F:hydrolase activity"/>
    <property type="evidence" value="ECO:0007669"/>
    <property type="project" value="UniProtKB-KW"/>
</dbReference>
<feature type="transmembrane region" description="Helical" evidence="2">
    <location>
        <begin position="9"/>
        <end position="27"/>
    </location>
</feature>
<accession>A0A2U3AGH9</accession>
<proteinExistence type="predicted"/>
<comment type="caution">
    <text evidence="4">The sequence shown here is derived from an EMBL/GenBank/DDBJ whole genome shotgun (WGS) entry which is preliminary data.</text>
</comment>
<protein>
    <submittedName>
        <fullName evidence="5">Acetyl esterase/lipase</fullName>
    </submittedName>
    <submittedName>
        <fullName evidence="4">Phenmedipham hydrolase</fullName>
        <ecNumber evidence="4">3.1.1.-</ecNumber>
    </submittedName>
</protein>
<evidence type="ECO:0000256" key="2">
    <source>
        <dbReference type="SAM" id="Phobius"/>
    </source>
</evidence>
<gene>
    <name evidence="4" type="primary">pcd</name>
    <name evidence="5" type="ORF">DFR61_10339</name>
    <name evidence="4" type="ORF">NCTC10597_02246</name>
</gene>
<reference evidence="4 6" key="1">
    <citation type="submission" date="2018-06" db="EMBL/GenBank/DDBJ databases">
        <authorList>
            <consortium name="Pathogen Informatics"/>
            <person name="Doyle S."/>
        </authorList>
    </citation>
    <scope>NUCLEOTIDE SEQUENCE [LARGE SCALE GENOMIC DNA]</scope>
    <source>
        <strain evidence="4 6">NCTC10597</strain>
    </source>
</reference>
<dbReference type="SUPFAM" id="SSF53474">
    <property type="entry name" value="alpha/beta-Hydrolases"/>
    <property type="match status" value="1"/>
</dbReference>
<dbReference type="InterPro" id="IPR050300">
    <property type="entry name" value="GDXG_lipolytic_enzyme"/>
</dbReference>
<dbReference type="AlphaFoldDB" id="A0A2U3AGH9"/>
<dbReference type="EMBL" id="SNZG01000003">
    <property type="protein sequence ID" value="TDR42664.1"/>
    <property type="molecule type" value="Genomic_DNA"/>
</dbReference>
<dbReference type="PANTHER" id="PTHR48081:SF33">
    <property type="entry name" value="KYNURENINE FORMAMIDASE"/>
    <property type="match status" value="1"/>
</dbReference>
<organism evidence="4 6">
    <name type="scientific">Kurthia zopfii</name>
    <dbReference type="NCBI Taxonomy" id="1650"/>
    <lineage>
        <taxon>Bacteria</taxon>
        <taxon>Bacillati</taxon>
        <taxon>Bacillota</taxon>
        <taxon>Bacilli</taxon>
        <taxon>Bacillales</taxon>
        <taxon>Caryophanaceae</taxon>
        <taxon>Kurthia</taxon>
    </lineage>
</organism>
<dbReference type="InterPro" id="IPR029058">
    <property type="entry name" value="AB_hydrolase_fold"/>
</dbReference>
<evidence type="ECO:0000313" key="4">
    <source>
        <dbReference type="EMBL" id="STX10499.1"/>
    </source>
</evidence>
<keyword evidence="2" id="KW-1133">Transmembrane helix</keyword>
<dbReference type="EC" id="3.1.1.-" evidence="4"/>
<dbReference type="OrthoDB" id="9815425at2"/>
<dbReference type="Pfam" id="PF20434">
    <property type="entry name" value="BD-FAE"/>
    <property type="match status" value="1"/>
</dbReference>
<evidence type="ECO:0000256" key="1">
    <source>
        <dbReference type="ARBA" id="ARBA00022801"/>
    </source>
</evidence>
<feature type="domain" description="BD-FAE-like" evidence="3">
    <location>
        <begin position="51"/>
        <end position="224"/>
    </location>
</feature>
<dbReference type="Proteomes" id="UP000294641">
    <property type="component" value="Unassembled WGS sequence"/>
</dbReference>
<dbReference type="Gene3D" id="3.40.50.1820">
    <property type="entry name" value="alpha/beta hydrolase"/>
    <property type="match status" value="1"/>
</dbReference>
<dbReference type="RefSeq" id="WP_109348588.1">
    <property type="nucleotide sequence ID" value="NZ_BJUE01000005.1"/>
</dbReference>
<dbReference type="Proteomes" id="UP000254330">
    <property type="component" value="Unassembled WGS sequence"/>
</dbReference>
<name>A0A2U3AGH9_9BACL</name>